<keyword evidence="4" id="KW-1185">Reference proteome</keyword>
<dbReference type="InterPro" id="IPR029226">
    <property type="entry name" value="Ecp2-like"/>
</dbReference>
<sequence>MIKHTILALGHLAALTTAASQTCLAKGPAGYCKQLTWEAQKNQTGAPTIDECQQLCPVVSQDPESWFVNLTGAAVGEKRGLINGYPCHFSLGRGPGQGDPLKFSLANEDILGLIDGAVGRFGNSGHVAATGTMNCEGKNITWWID</sequence>
<dbReference type="KEGG" id="pfy:PFICI_13533"/>
<dbReference type="AlphaFoldDB" id="W3WMQ7"/>
<dbReference type="eggNOG" id="ENOG502TE8M">
    <property type="taxonomic scope" value="Eukaryota"/>
</dbReference>
<keyword evidence="1" id="KW-0732">Signal</keyword>
<organism evidence="3 4">
    <name type="scientific">Pestalotiopsis fici (strain W106-1 / CGMCC3.15140)</name>
    <dbReference type="NCBI Taxonomy" id="1229662"/>
    <lineage>
        <taxon>Eukaryota</taxon>
        <taxon>Fungi</taxon>
        <taxon>Dikarya</taxon>
        <taxon>Ascomycota</taxon>
        <taxon>Pezizomycotina</taxon>
        <taxon>Sordariomycetes</taxon>
        <taxon>Xylariomycetidae</taxon>
        <taxon>Amphisphaeriales</taxon>
        <taxon>Sporocadaceae</taxon>
        <taxon>Pestalotiopsis</taxon>
    </lineage>
</organism>
<feature type="signal peptide" evidence="1">
    <location>
        <begin position="1"/>
        <end position="18"/>
    </location>
</feature>
<evidence type="ECO:0000313" key="3">
    <source>
        <dbReference type="EMBL" id="ETS75049.1"/>
    </source>
</evidence>
<name>W3WMQ7_PESFW</name>
<dbReference type="EMBL" id="KI912119">
    <property type="protein sequence ID" value="ETS75049.1"/>
    <property type="molecule type" value="Genomic_DNA"/>
</dbReference>
<feature type="domain" description="Ecp2 effector protein-like" evidence="2">
    <location>
        <begin position="31"/>
        <end position="135"/>
    </location>
</feature>
<dbReference type="OrthoDB" id="73875at2759"/>
<dbReference type="RefSeq" id="XP_007840305.1">
    <property type="nucleotide sequence ID" value="XM_007842114.1"/>
</dbReference>
<accession>W3WMQ7</accession>
<dbReference type="InParanoid" id="W3WMQ7"/>
<dbReference type="GeneID" id="19278546"/>
<protein>
    <recommendedName>
        <fullName evidence="2">Ecp2 effector protein-like domain-containing protein</fullName>
    </recommendedName>
</protein>
<gene>
    <name evidence="3" type="ORF">PFICI_13533</name>
</gene>
<reference evidence="4" key="1">
    <citation type="journal article" date="2015" name="BMC Genomics">
        <title>Genomic and transcriptomic analysis of the endophytic fungus Pestalotiopsis fici reveals its lifestyle and high potential for synthesis of natural products.</title>
        <authorList>
            <person name="Wang X."/>
            <person name="Zhang X."/>
            <person name="Liu L."/>
            <person name="Xiang M."/>
            <person name="Wang W."/>
            <person name="Sun X."/>
            <person name="Che Y."/>
            <person name="Guo L."/>
            <person name="Liu G."/>
            <person name="Guo L."/>
            <person name="Wang C."/>
            <person name="Yin W.B."/>
            <person name="Stadler M."/>
            <person name="Zhang X."/>
            <person name="Liu X."/>
        </authorList>
    </citation>
    <scope>NUCLEOTIDE SEQUENCE [LARGE SCALE GENOMIC DNA]</scope>
    <source>
        <strain evidence="4">W106-1 / CGMCC3.15140</strain>
    </source>
</reference>
<evidence type="ECO:0000313" key="4">
    <source>
        <dbReference type="Proteomes" id="UP000030651"/>
    </source>
</evidence>
<proteinExistence type="predicted"/>
<dbReference type="Pfam" id="PF14856">
    <property type="entry name" value="Hce2"/>
    <property type="match status" value="1"/>
</dbReference>
<dbReference type="Proteomes" id="UP000030651">
    <property type="component" value="Unassembled WGS sequence"/>
</dbReference>
<feature type="chain" id="PRO_5004835170" description="Ecp2 effector protein-like domain-containing protein" evidence="1">
    <location>
        <begin position="19"/>
        <end position="145"/>
    </location>
</feature>
<dbReference type="OMA" id="HHITIRM"/>
<evidence type="ECO:0000256" key="1">
    <source>
        <dbReference type="SAM" id="SignalP"/>
    </source>
</evidence>
<dbReference type="HOGENOM" id="CLU_141182_0_0_1"/>
<evidence type="ECO:0000259" key="2">
    <source>
        <dbReference type="Pfam" id="PF14856"/>
    </source>
</evidence>